<reference evidence="6 7" key="1">
    <citation type="submission" date="2018-10" db="EMBL/GenBank/DDBJ databases">
        <title>Comparative analysis of microorganisms from saline springs in Andes Mountain Range, Colombia.</title>
        <authorList>
            <person name="Rubin E."/>
        </authorList>
    </citation>
    <scope>NUCLEOTIDE SEQUENCE [LARGE SCALE GENOMIC DNA]</scope>
    <source>
        <strain evidence="6 7">USBA 36</strain>
    </source>
</reference>
<keyword evidence="3" id="KW-0804">Transcription</keyword>
<keyword evidence="2 4" id="KW-0238">DNA-binding</keyword>
<dbReference type="GO" id="GO:0003700">
    <property type="term" value="F:DNA-binding transcription factor activity"/>
    <property type="evidence" value="ECO:0007669"/>
    <property type="project" value="TreeGrafter"/>
</dbReference>
<feature type="DNA-binding region" description="H-T-H motif" evidence="4">
    <location>
        <begin position="42"/>
        <end position="61"/>
    </location>
</feature>
<dbReference type="SUPFAM" id="SSF46689">
    <property type="entry name" value="Homeodomain-like"/>
    <property type="match status" value="1"/>
</dbReference>
<proteinExistence type="predicted"/>
<evidence type="ECO:0000256" key="3">
    <source>
        <dbReference type="ARBA" id="ARBA00023163"/>
    </source>
</evidence>
<protein>
    <submittedName>
        <fullName evidence="6">AcrR family transcriptional regulator</fullName>
    </submittedName>
</protein>
<gene>
    <name evidence="6" type="ORF">BCL74_2977</name>
</gene>
<accession>A0A420WBV6</accession>
<dbReference type="OrthoDB" id="7056813at2"/>
<keyword evidence="1" id="KW-0805">Transcription regulation</keyword>
<dbReference type="EMBL" id="RBIG01000003">
    <property type="protein sequence ID" value="RKQ68497.1"/>
    <property type="molecule type" value="Genomic_DNA"/>
</dbReference>
<organism evidence="6 7">
    <name type="scientific">Oceanibaculum indicum</name>
    <dbReference type="NCBI Taxonomy" id="526216"/>
    <lineage>
        <taxon>Bacteria</taxon>
        <taxon>Pseudomonadati</taxon>
        <taxon>Pseudomonadota</taxon>
        <taxon>Alphaproteobacteria</taxon>
        <taxon>Rhodospirillales</taxon>
        <taxon>Oceanibaculaceae</taxon>
        <taxon>Oceanibaculum</taxon>
    </lineage>
</organism>
<dbReference type="PROSITE" id="PS50977">
    <property type="entry name" value="HTH_TETR_2"/>
    <property type="match status" value="1"/>
</dbReference>
<evidence type="ECO:0000313" key="7">
    <source>
        <dbReference type="Proteomes" id="UP000277424"/>
    </source>
</evidence>
<dbReference type="GO" id="GO:0000976">
    <property type="term" value="F:transcription cis-regulatory region binding"/>
    <property type="evidence" value="ECO:0007669"/>
    <property type="project" value="TreeGrafter"/>
</dbReference>
<dbReference type="RefSeq" id="WP_121221178.1">
    <property type="nucleotide sequence ID" value="NZ_RBIG01000003.1"/>
</dbReference>
<dbReference type="AlphaFoldDB" id="A0A420WBV6"/>
<dbReference type="Pfam" id="PF13305">
    <property type="entry name" value="TetR_C_33"/>
    <property type="match status" value="1"/>
</dbReference>
<evidence type="ECO:0000256" key="4">
    <source>
        <dbReference type="PROSITE-ProRule" id="PRU00335"/>
    </source>
</evidence>
<dbReference type="InterPro" id="IPR009057">
    <property type="entry name" value="Homeodomain-like_sf"/>
</dbReference>
<feature type="domain" description="HTH tetR-type" evidence="5">
    <location>
        <begin position="19"/>
        <end position="79"/>
    </location>
</feature>
<evidence type="ECO:0000259" key="5">
    <source>
        <dbReference type="PROSITE" id="PS50977"/>
    </source>
</evidence>
<dbReference type="PANTHER" id="PTHR30055:SF220">
    <property type="entry name" value="TETR-FAMILY REGULATORY PROTEIN"/>
    <property type="match status" value="1"/>
</dbReference>
<evidence type="ECO:0000256" key="1">
    <source>
        <dbReference type="ARBA" id="ARBA00023015"/>
    </source>
</evidence>
<dbReference type="SUPFAM" id="SSF48498">
    <property type="entry name" value="Tetracyclin repressor-like, C-terminal domain"/>
    <property type="match status" value="1"/>
</dbReference>
<evidence type="ECO:0000256" key="2">
    <source>
        <dbReference type="ARBA" id="ARBA00023125"/>
    </source>
</evidence>
<name>A0A420WBV6_9PROT</name>
<dbReference type="Proteomes" id="UP000277424">
    <property type="component" value="Unassembled WGS sequence"/>
</dbReference>
<dbReference type="Pfam" id="PF00440">
    <property type="entry name" value="TetR_N"/>
    <property type="match status" value="1"/>
</dbReference>
<comment type="caution">
    <text evidence="6">The sequence shown here is derived from an EMBL/GenBank/DDBJ whole genome shotgun (WGS) entry which is preliminary data.</text>
</comment>
<dbReference type="Gene3D" id="1.10.357.10">
    <property type="entry name" value="Tetracycline Repressor, domain 2"/>
    <property type="match status" value="1"/>
</dbReference>
<dbReference type="InterPro" id="IPR050109">
    <property type="entry name" value="HTH-type_TetR-like_transc_reg"/>
</dbReference>
<sequence>MQEDAKPAEAASGRQYHHGNLRAALIEAAEAELTDKGVEAFSLRGVAKRAGVSHAAPAHHFGDAGGLLTALAAEGFTRFLESMRAAQRNAAPDPAAQMNAAGQGYLDYAARSPALFRLIFSSDRPDFSDPALDSAASAAFLHLVEGVRRLRGDTGSTSLAGLMQDESLMAEVAGIWSVVHGMADLMNSGRLKYLQTQPPEVRQRILAEVLRRISRT</sequence>
<dbReference type="InterPro" id="IPR025996">
    <property type="entry name" value="MT1864/Rv1816-like_C"/>
</dbReference>
<dbReference type="InterPro" id="IPR001647">
    <property type="entry name" value="HTH_TetR"/>
</dbReference>
<dbReference type="InterPro" id="IPR036271">
    <property type="entry name" value="Tet_transcr_reg_TetR-rel_C_sf"/>
</dbReference>
<dbReference type="PANTHER" id="PTHR30055">
    <property type="entry name" value="HTH-TYPE TRANSCRIPTIONAL REGULATOR RUTR"/>
    <property type="match status" value="1"/>
</dbReference>
<evidence type="ECO:0000313" key="6">
    <source>
        <dbReference type="EMBL" id="RKQ68497.1"/>
    </source>
</evidence>